<comment type="caution">
    <text evidence="2">The sequence shown here is derived from an EMBL/GenBank/DDBJ whole genome shotgun (WGS) entry which is preliminary data.</text>
</comment>
<evidence type="ECO:0000256" key="1">
    <source>
        <dbReference type="SAM" id="Phobius"/>
    </source>
</evidence>
<name>A0ABP4C8Y0_9ACTN</name>
<protein>
    <recommendedName>
        <fullName evidence="4">DUF4386 family protein</fullName>
    </recommendedName>
</protein>
<feature type="transmembrane region" description="Helical" evidence="1">
    <location>
        <begin position="66"/>
        <end position="87"/>
    </location>
</feature>
<organism evidence="2 3">
    <name type="scientific">Actinocorallia libanotica</name>
    <dbReference type="NCBI Taxonomy" id="46162"/>
    <lineage>
        <taxon>Bacteria</taxon>
        <taxon>Bacillati</taxon>
        <taxon>Actinomycetota</taxon>
        <taxon>Actinomycetes</taxon>
        <taxon>Streptosporangiales</taxon>
        <taxon>Thermomonosporaceae</taxon>
        <taxon>Actinocorallia</taxon>
    </lineage>
</organism>
<keyword evidence="1" id="KW-0812">Transmembrane</keyword>
<reference evidence="3" key="1">
    <citation type="journal article" date="2019" name="Int. J. Syst. Evol. Microbiol.">
        <title>The Global Catalogue of Microorganisms (GCM) 10K type strain sequencing project: providing services to taxonomists for standard genome sequencing and annotation.</title>
        <authorList>
            <consortium name="The Broad Institute Genomics Platform"/>
            <consortium name="The Broad Institute Genome Sequencing Center for Infectious Disease"/>
            <person name="Wu L."/>
            <person name="Ma J."/>
        </authorList>
    </citation>
    <scope>NUCLEOTIDE SEQUENCE [LARGE SCALE GENOMIC DNA]</scope>
    <source>
        <strain evidence="3">JCM 10696</strain>
    </source>
</reference>
<feature type="transmembrane region" description="Helical" evidence="1">
    <location>
        <begin position="178"/>
        <end position="195"/>
    </location>
</feature>
<feature type="transmembrane region" description="Helical" evidence="1">
    <location>
        <begin position="99"/>
        <end position="121"/>
    </location>
</feature>
<evidence type="ECO:0000313" key="2">
    <source>
        <dbReference type="EMBL" id="GAA0962979.1"/>
    </source>
</evidence>
<proteinExistence type="predicted"/>
<gene>
    <name evidence="2" type="ORF">GCM10009550_57810</name>
</gene>
<dbReference type="EMBL" id="BAAAHH010000029">
    <property type="protein sequence ID" value="GAA0962979.1"/>
    <property type="molecule type" value="Genomic_DNA"/>
</dbReference>
<sequence length="225" mass="22904">MNGAGVAQSRTTKPGSLWAWAGAAAGLAGVVAVQASSGITAAYDKETAGDADKVAHALLTQTDSLLVLHTALMVVTVLLPVFAAGLWRRLRTALPQDSLLPAVAAFGLVLTATATLLGSGLDTELYFGLIAPAGNLAPELALIAAHWVGTIPWLWVGTGITGVAVAAASLKHRAVPRWLGWTSAVIGGLTLIAGISPFQYTAGYIGPVWVLIAGIGLALSRPAAR</sequence>
<feature type="transmembrane region" description="Helical" evidence="1">
    <location>
        <begin position="141"/>
        <end position="166"/>
    </location>
</feature>
<evidence type="ECO:0008006" key="4">
    <source>
        <dbReference type="Google" id="ProtNLM"/>
    </source>
</evidence>
<keyword evidence="1" id="KW-0472">Membrane</keyword>
<dbReference type="RefSeq" id="WP_344244167.1">
    <property type="nucleotide sequence ID" value="NZ_BAAAHH010000029.1"/>
</dbReference>
<dbReference type="Proteomes" id="UP001500665">
    <property type="component" value="Unassembled WGS sequence"/>
</dbReference>
<accession>A0ABP4C8Y0</accession>
<keyword evidence="1" id="KW-1133">Transmembrane helix</keyword>
<feature type="transmembrane region" description="Helical" evidence="1">
    <location>
        <begin position="201"/>
        <end position="219"/>
    </location>
</feature>
<feature type="transmembrane region" description="Helical" evidence="1">
    <location>
        <begin position="17"/>
        <end position="35"/>
    </location>
</feature>
<evidence type="ECO:0000313" key="3">
    <source>
        <dbReference type="Proteomes" id="UP001500665"/>
    </source>
</evidence>
<keyword evidence="3" id="KW-1185">Reference proteome</keyword>